<keyword evidence="2" id="KW-0813">Transport</keyword>
<evidence type="ECO:0000256" key="1">
    <source>
        <dbReference type="ARBA" id="ARBA00004308"/>
    </source>
</evidence>
<dbReference type="InterPro" id="IPR009011">
    <property type="entry name" value="Man6P_isomerase_rcpt-bd_dom_sf"/>
</dbReference>
<feature type="transmembrane region" description="Helical" evidence="10">
    <location>
        <begin position="238"/>
        <end position="258"/>
    </location>
</feature>
<evidence type="ECO:0000256" key="11">
    <source>
        <dbReference type="SAM" id="SignalP"/>
    </source>
</evidence>
<evidence type="ECO:0000259" key="12">
    <source>
        <dbReference type="PROSITE" id="PS51914"/>
    </source>
</evidence>
<keyword evidence="6 10" id="KW-0472">Membrane</keyword>
<feature type="region of interest" description="Disordered" evidence="9">
    <location>
        <begin position="141"/>
        <end position="182"/>
    </location>
</feature>
<feature type="signal peptide" evidence="11">
    <location>
        <begin position="1"/>
        <end position="21"/>
    </location>
</feature>
<feature type="compositionally biased region" description="Basic and acidic residues" evidence="9">
    <location>
        <begin position="145"/>
        <end position="165"/>
    </location>
</feature>
<evidence type="ECO:0000256" key="7">
    <source>
        <dbReference type="ARBA" id="ARBA00023157"/>
    </source>
</evidence>
<evidence type="ECO:0000256" key="3">
    <source>
        <dbReference type="ARBA" id="ARBA00022692"/>
    </source>
</evidence>
<feature type="domain" description="MRH" evidence="12">
    <location>
        <begin position="30"/>
        <end position="226"/>
    </location>
</feature>
<dbReference type="Pfam" id="PF02157">
    <property type="entry name" value="Man-6-P_recep"/>
    <property type="match status" value="1"/>
</dbReference>
<protein>
    <submittedName>
        <fullName evidence="13">Cation-independent mannose-6-phosphate receptor CI-MPR</fullName>
    </submittedName>
</protein>
<gene>
    <name evidence="13" type="primary">MRL1</name>
    <name evidence="13" type="ORF">H2201_001642</name>
</gene>
<sequence length="338" mass="37960">MRLLDISTALALLFSLNAAAAEDTKAKPHKSCTVRSPTSDRYFDLNPIVARLPVEGKKPHKHDVTEGWHARGYDYPMNFTLNFCEPVVEKLKDVVGVDKELWANVSAYYTMHGDVYSIGHQNGEPVFRGRKLVLNYTNGSPCDSSADKRSKSLHKAEDITAKKDDDKDEDDDKKHPKKTEKRRKSTIISLLCERDPLASTTVAFVAASPDECTYFFEARSFAACGGVEKETQQVGPGGVFGIIALIAVLAYLLGGYFYQRNVMHQRGWRQLPNYSFWAGIGGFFRDMFIILTSSCANLLPSRRGYSRVSLNGDNSRGRGRQAEDENRLIDQLDEEWDD</sequence>
<keyword evidence="4 11" id="KW-0732">Signal</keyword>
<keyword evidence="13" id="KW-0675">Receptor</keyword>
<evidence type="ECO:0000256" key="10">
    <source>
        <dbReference type="SAM" id="Phobius"/>
    </source>
</evidence>
<dbReference type="InterPro" id="IPR044865">
    <property type="entry name" value="MRH_dom"/>
</dbReference>
<evidence type="ECO:0000256" key="2">
    <source>
        <dbReference type="ARBA" id="ARBA00022448"/>
    </source>
</evidence>
<accession>A0ABQ9P5Q4</accession>
<dbReference type="PROSITE" id="PS51914">
    <property type="entry name" value="MRH"/>
    <property type="match status" value="1"/>
</dbReference>
<comment type="subcellular location">
    <subcellularLocation>
        <location evidence="1">Endomembrane system</location>
    </subcellularLocation>
</comment>
<comment type="caution">
    <text evidence="13">The sequence shown here is derived from an EMBL/GenBank/DDBJ whole genome shotgun (WGS) entry which is preliminary data.</text>
</comment>
<evidence type="ECO:0000256" key="6">
    <source>
        <dbReference type="ARBA" id="ARBA00023136"/>
    </source>
</evidence>
<dbReference type="EMBL" id="JAPDRL010000008">
    <property type="protein sequence ID" value="KAJ9668213.1"/>
    <property type="molecule type" value="Genomic_DNA"/>
</dbReference>
<keyword evidence="5 10" id="KW-1133">Transmembrane helix</keyword>
<keyword evidence="7" id="KW-1015">Disulfide bond</keyword>
<dbReference type="PANTHER" id="PTHR15071">
    <property type="entry name" value="MANNOSE-6-PHOSPHATE RECEPTOR FAMILY MEMBER"/>
    <property type="match status" value="1"/>
</dbReference>
<dbReference type="Gene3D" id="2.70.130.10">
    <property type="entry name" value="Mannose-6-phosphate receptor binding domain"/>
    <property type="match status" value="1"/>
</dbReference>
<evidence type="ECO:0000313" key="14">
    <source>
        <dbReference type="Proteomes" id="UP001172684"/>
    </source>
</evidence>
<evidence type="ECO:0000256" key="8">
    <source>
        <dbReference type="ARBA" id="ARBA00023180"/>
    </source>
</evidence>
<dbReference type="PANTHER" id="PTHR15071:SF0">
    <property type="entry name" value="MANNOSE 6-PHOSPHATE RECEPTOR-LIKE PROTEIN 1"/>
    <property type="match status" value="1"/>
</dbReference>
<name>A0ABQ9P5Q4_9PEZI</name>
<dbReference type="InterPro" id="IPR028927">
    <property type="entry name" value="Man-6-P_rcpt"/>
</dbReference>
<organism evidence="13 14">
    <name type="scientific">Coniosporium apollinis</name>
    <dbReference type="NCBI Taxonomy" id="61459"/>
    <lineage>
        <taxon>Eukaryota</taxon>
        <taxon>Fungi</taxon>
        <taxon>Dikarya</taxon>
        <taxon>Ascomycota</taxon>
        <taxon>Pezizomycotina</taxon>
        <taxon>Dothideomycetes</taxon>
        <taxon>Dothideomycetes incertae sedis</taxon>
        <taxon>Coniosporium</taxon>
    </lineage>
</organism>
<keyword evidence="14" id="KW-1185">Reference proteome</keyword>
<feature type="chain" id="PRO_5045048333" evidence="11">
    <location>
        <begin position="22"/>
        <end position="338"/>
    </location>
</feature>
<dbReference type="SUPFAM" id="SSF50911">
    <property type="entry name" value="Mannose 6-phosphate receptor domain"/>
    <property type="match status" value="1"/>
</dbReference>
<dbReference type="Proteomes" id="UP001172684">
    <property type="component" value="Unassembled WGS sequence"/>
</dbReference>
<keyword evidence="8" id="KW-0325">Glycoprotein</keyword>
<evidence type="ECO:0000256" key="9">
    <source>
        <dbReference type="SAM" id="MobiDB-lite"/>
    </source>
</evidence>
<evidence type="ECO:0000313" key="13">
    <source>
        <dbReference type="EMBL" id="KAJ9668213.1"/>
    </source>
</evidence>
<evidence type="ECO:0000256" key="4">
    <source>
        <dbReference type="ARBA" id="ARBA00022729"/>
    </source>
</evidence>
<evidence type="ECO:0000256" key="5">
    <source>
        <dbReference type="ARBA" id="ARBA00022989"/>
    </source>
</evidence>
<proteinExistence type="predicted"/>
<reference evidence="13" key="1">
    <citation type="submission" date="2022-10" db="EMBL/GenBank/DDBJ databases">
        <title>Culturing micro-colonial fungi from biological soil crusts in the Mojave desert and describing Neophaeococcomyces mojavensis, and introducing the new genera and species Taxawa tesnikishii.</title>
        <authorList>
            <person name="Kurbessoian T."/>
            <person name="Stajich J.E."/>
        </authorList>
    </citation>
    <scope>NUCLEOTIDE SEQUENCE</scope>
    <source>
        <strain evidence="13">TK_1</strain>
    </source>
</reference>
<keyword evidence="3 10" id="KW-0812">Transmembrane</keyword>